<protein>
    <submittedName>
        <fullName evidence="2">Uncharacterized protein</fullName>
    </submittedName>
</protein>
<evidence type="ECO:0000313" key="3">
    <source>
        <dbReference type="Proteomes" id="UP001303889"/>
    </source>
</evidence>
<dbReference type="EMBL" id="MU856023">
    <property type="protein sequence ID" value="KAK3898000.1"/>
    <property type="molecule type" value="Genomic_DNA"/>
</dbReference>
<comment type="caution">
    <text evidence="2">The sequence shown here is derived from an EMBL/GenBank/DDBJ whole genome shotgun (WGS) entry which is preliminary data.</text>
</comment>
<dbReference type="Proteomes" id="UP001303889">
    <property type="component" value="Unassembled WGS sequence"/>
</dbReference>
<evidence type="ECO:0000313" key="2">
    <source>
        <dbReference type="EMBL" id="KAK3898000.1"/>
    </source>
</evidence>
<keyword evidence="3" id="KW-1185">Reference proteome</keyword>
<evidence type="ECO:0000256" key="1">
    <source>
        <dbReference type="SAM" id="SignalP"/>
    </source>
</evidence>
<feature type="signal peptide" evidence="1">
    <location>
        <begin position="1"/>
        <end position="17"/>
    </location>
</feature>
<proteinExistence type="predicted"/>
<gene>
    <name evidence="2" type="ORF">C8A05DRAFT_38419</name>
</gene>
<reference evidence="2" key="1">
    <citation type="journal article" date="2023" name="Mol. Phylogenet. Evol.">
        <title>Genome-scale phylogeny and comparative genomics of the fungal order Sordariales.</title>
        <authorList>
            <person name="Hensen N."/>
            <person name="Bonometti L."/>
            <person name="Westerberg I."/>
            <person name="Brannstrom I.O."/>
            <person name="Guillou S."/>
            <person name="Cros-Aarteil S."/>
            <person name="Calhoun S."/>
            <person name="Haridas S."/>
            <person name="Kuo A."/>
            <person name="Mondo S."/>
            <person name="Pangilinan J."/>
            <person name="Riley R."/>
            <person name="LaButti K."/>
            <person name="Andreopoulos B."/>
            <person name="Lipzen A."/>
            <person name="Chen C."/>
            <person name="Yan M."/>
            <person name="Daum C."/>
            <person name="Ng V."/>
            <person name="Clum A."/>
            <person name="Steindorff A."/>
            <person name="Ohm R.A."/>
            <person name="Martin F."/>
            <person name="Silar P."/>
            <person name="Natvig D.O."/>
            <person name="Lalanne C."/>
            <person name="Gautier V."/>
            <person name="Ament-Velasquez S.L."/>
            <person name="Kruys A."/>
            <person name="Hutchinson M.I."/>
            <person name="Powell A.J."/>
            <person name="Barry K."/>
            <person name="Miller A.N."/>
            <person name="Grigoriev I.V."/>
            <person name="Debuchy R."/>
            <person name="Gladieux P."/>
            <person name="Hiltunen Thoren M."/>
            <person name="Johannesson H."/>
        </authorList>
    </citation>
    <scope>NUCLEOTIDE SEQUENCE</scope>
    <source>
        <strain evidence="2">CBS 103.79</strain>
    </source>
</reference>
<name>A0AAN6MC10_9PEZI</name>
<organism evidence="2 3">
    <name type="scientific">Staphylotrichum tortipilum</name>
    <dbReference type="NCBI Taxonomy" id="2831512"/>
    <lineage>
        <taxon>Eukaryota</taxon>
        <taxon>Fungi</taxon>
        <taxon>Dikarya</taxon>
        <taxon>Ascomycota</taxon>
        <taxon>Pezizomycotina</taxon>
        <taxon>Sordariomycetes</taxon>
        <taxon>Sordariomycetidae</taxon>
        <taxon>Sordariales</taxon>
        <taxon>Chaetomiaceae</taxon>
        <taxon>Staphylotrichum</taxon>
    </lineage>
</organism>
<sequence>MKFTIATVLALAAVAVAYPSVDSNAPVRRQNVVSNIDVQVPAMTDASGNVIPFDATKVYQDATAKGL</sequence>
<accession>A0AAN6MC10</accession>
<reference evidence="2" key="2">
    <citation type="submission" date="2023-05" db="EMBL/GenBank/DDBJ databases">
        <authorList>
            <consortium name="Lawrence Berkeley National Laboratory"/>
            <person name="Steindorff A."/>
            <person name="Hensen N."/>
            <person name="Bonometti L."/>
            <person name="Westerberg I."/>
            <person name="Brannstrom I.O."/>
            <person name="Guillou S."/>
            <person name="Cros-Aarteil S."/>
            <person name="Calhoun S."/>
            <person name="Haridas S."/>
            <person name="Kuo A."/>
            <person name="Mondo S."/>
            <person name="Pangilinan J."/>
            <person name="Riley R."/>
            <person name="Labutti K."/>
            <person name="Andreopoulos B."/>
            <person name="Lipzen A."/>
            <person name="Chen C."/>
            <person name="Yanf M."/>
            <person name="Daum C."/>
            <person name="Ng V."/>
            <person name="Clum A."/>
            <person name="Ohm R."/>
            <person name="Martin F."/>
            <person name="Silar P."/>
            <person name="Natvig D."/>
            <person name="Lalanne C."/>
            <person name="Gautier V."/>
            <person name="Ament-Velasquez S.L."/>
            <person name="Kruys A."/>
            <person name="Hutchinson M.I."/>
            <person name="Powell A.J."/>
            <person name="Barry K."/>
            <person name="Miller A.N."/>
            <person name="Grigoriev I.V."/>
            <person name="Debuchy R."/>
            <person name="Gladieux P."/>
            <person name="Thoren M.H."/>
            <person name="Johannesson H."/>
        </authorList>
    </citation>
    <scope>NUCLEOTIDE SEQUENCE</scope>
    <source>
        <strain evidence="2">CBS 103.79</strain>
    </source>
</reference>
<feature type="chain" id="PRO_5042992096" evidence="1">
    <location>
        <begin position="18"/>
        <end position="67"/>
    </location>
</feature>
<keyword evidence="1" id="KW-0732">Signal</keyword>
<dbReference type="AlphaFoldDB" id="A0AAN6MC10"/>